<gene>
    <name evidence="15" type="ORF">WR25_05174</name>
</gene>
<evidence type="ECO:0000256" key="2">
    <source>
        <dbReference type="ARBA" id="ARBA00004922"/>
    </source>
</evidence>
<dbReference type="GO" id="GO:0032580">
    <property type="term" value="C:Golgi cisterna membrane"/>
    <property type="evidence" value="ECO:0007669"/>
    <property type="project" value="UniProtKB-SubCell"/>
</dbReference>
<dbReference type="EC" id="2.4.1.-" evidence="12"/>
<dbReference type="InterPro" id="IPR038577">
    <property type="entry name" value="GT10-like_C_sf"/>
</dbReference>
<comment type="subcellular location">
    <subcellularLocation>
        <location evidence="1 12">Golgi apparatus</location>
        <location evidence="1 12">Golgi stack membrane</location>
        <topology evidence="1 12">Single-pass type II membrane protein</topology>
    </subcellularLocation>
</comment>
<keyword evidence="7" id="KW-0735">Signal-anchor</keyword>
<reference evidence="15 16" key="1">
    <citation type="journal article" date="2017" name="Curr. Biol.">
        <title>Genome architecture and evolution of a unichromosomal asexual nematode.</title>
        <authorList>
            <person name="Fradin H."/>
            <person name="Zegar C."/>
            <person name="Gutwein M."/>
            <person name="Lucas J."/>
            <person name="Kovtun M."/>
            <person name="Corcoran D."/>
            <person name="Baugh L.R."/>
            <person name="Kiontke K."/>
            <person name="Gunsalus K."/>
            <person name="Fitch D.H."/>
            <person name="Piano F."/>
        </authorList>
    </citation>
    <scope>NUCLEOTIDE SEQUENCE [LARGE SCALE GENOMIC DNA]</scope>
    <source>
        <strain evidence="15">PF1309</strain>
    </source>
</reference>
<feature type="domain" description="Fucosyltransferase N-terminal" evidence="14">
    <location>
        <begin position="57"/>
        <end position="162"/>
    </location>
</feature>
<name>A0A2A2J5P1_9BILA</name>
<evidence type="ECO:0000313" key="15">
    <source>
        <dbReference type="EMBL" id="PAV56991.1"/>
    </source>
</evidence>
<evidence type="ECO:0000259" key="13">
    <source>
        <dbReference type="Pfam" id="PF00852"/>
    </source>
</evidence>
<evidence type="ECO:0000256" key="4">
    <source>
        <dbReference type="ARBA" id="ARBA00022676"/>
    </source>
</evidence>
<comment type="similarity">
    <text evidence="3 12">Belongs to the glycosyltransferase 10 family.</text>
</comment>
<evidence type="ECO:0000256" key="5">
    <source>
        <dbReference type="ARBA" id="ARBA00022679"/>
    </source>
</evidence>
<comment type="caution">
    <text evidence="15">The sequence shown here is derived from an EMBL/GenBank/DDBJ whole genome shotgun (WGS) entry which is preliminary data.</text>
</comment>
<evidence type="ECO:0000256" key="11">
    <source>
        <dbReference type="ARBA" id="ARBA00023180"/>
    </source>
</evidence>
<dbReference type="InterPro" id="IPR055270">
    <property type="entry name" value="Glyco_tran_10_C"/>
</dbReference>
<dbReference type="AlphaFoldDB" id="A0A2A2J5P1"/>
<dbReference type="InterPro" id="IPR031481">
    <property type="entry name" value="Glyco_tran_10_N"/>
</dbReference>
<dbReference type="Pfam" id="PF00852">
    <property type="entry name" value="Glyco_transf_10"/>
    <property type="match status" value="1"/>
</dbReference>
<evidence type="ECO:0000256" key="3">
    <source>
        <dbReference type="ARBA" id="ARBA00008919"/>
    </source>
</evidence>
<evidence type="ECO:0000313" key="16">
    <source>
        <dbReference type="Proteomes" id="UP000218231"/>
    </source>
</evidence>
<sequence>MRPPQRVALVIGVIASSYLIFSILFSIDEHYRVIYEKDTLAKATTKKQSATKWVNRKKVLIFAATTFFGMDIIKKGFLDECNSTKGFCEISTSRSDADRADAILFHNADYSQMQLPKKRNPKQPYILWSLESPANDHFRPGKNVINWTMTPRRDADIWYPYGHLEKLDHKNEVDYEEIWNMKSSTLPPATWLASNCFAKNRRTELVKELEGKGLKIDRWGRCGKTHPTCFGVEKQGYPCVQELVRPYKFYISIENTNCIDYVTEKFYETLYSRMAVPIVLAREYYQKLGIPDDSYIAIDDFENLEDLAAEVNKIANDKQLYLKYHKWRETYRVIPEHHDSTGFCELCRRLQLPIETSKSYEDVNGWHTNGMCNQSIADKYLR</sequence>
<comment type="pathway">
    <text evidence="2">Protein modification; protein glycosylation.</text>
</comment>
<dbReference type="Proteomes" id="UP000218231">
    <property type="component" value="Unassembled WGS sequence"/>
</dbReference>
<dbReference type="InterPro" id="IPR001503">
    <property type="entry name" value="Glyco_trans_10"/>
</dbReference>
<keyword evidence="6 12" id="KW-0812">Transmembrane</keyword>
<dbReference type="EMBL" id="LIAE01010660">
    <property type="protein sequence ID" value="PAV56991.1"/>
    <property type="molecule type" value="Genomic_DNA"/>
</dbReference>
<dbReference type="PANTHER" id="PTHR48438">
    <property type="entry name" value="ALPHA-(1,3)-FUCOSYLTRANSFERASE C-RELATED"/>
    <property type="match status" value="1"/>
</dbReference>
<evidence type="ECO:0000256" key="7">
    <source>
        <dbReference type="ARBA" id="ARBA00022968"/>
    </source>
</evidence>
<keyword evidence="16" id="KW-1185">Reference proteome</keyword>
<dbReference type="PANTHER" id="PTHR48438:SF1">
    <property type="entry name" value="ALPHA-(1,3)-FUCOSYLTRANSFERASE C-RELATED"/>
    <property type="match status" value="1"/>
</dbReference>
<keyword evidence="9 12" id="KW-0333">Golgi apparatus</keyword>
<dbReference type="UniPathway" id="UPA00378"/>
<evidence type="ECO:0000256" key="6">
    <source>
        <dbReference type="ARBA" id="ARBA00022692"/>
    </source>
</evidence>
<keyword evidence="5 12" id="KW-0808">Transferase</keyword>
<dbReference type="OrthoDB" id="5912041at2759"/>
<keyword evidence="4 12" id="KW-0328">Glycosyltransferase</keyword>
<accession>A0A2A2J5P1</accession>
<keyword evidence="10 12" id="KW-0472">Membrane</keyword>
<keyword evidence="11" id="KW-0325">Glycoprotein</keyword>
<dbReference type="Pfam" id="PF17039">
    <property type="entry name" value="Glyco_tran_10_N"/>
    <property type="match status" value="1"/>
</dbReference>
<dbReference type="FunFam" id="3.40.50.11660:FF:000002">
    <property type="entry name" value="Alpha-(1,3)-fucosyltransferase"/>
    <property type="match status" value="1"/>
</dbReference>
<feature type="transmembrane region" description="Helical" evidence="12">
    <location>
        <begin position="7"/>
        <end position="27"/>
    </location>
</feature>
<keyword evidence="8 12" id="KW-1133">Transmembrane helix</keyword>
<evidence type="ECO:0000256" key="10">
    <source>
        <dbReference type="ARBA" id="ARBA00023136"/>
    </source>
</evidence>
<organism evidence="15 16">
    <name type="scientific">Diploscapter pachys</name>
    <dbReference type="NCBI Taxonomy" id="2018661"/>
    <lineage>
        <taxon>Eukaryota</taxon>
        <taxon>Metazoa</taxon>
        <taxon>Ecdysozoa</taxon>
        <taxon>Nematoda</taxon>
        <taxon>Chromadorea</taxon>
        <taxon>Rhabditida</taxon>
        <taxon>Rhabditina</taxon>
        <taxon>Rhabditomorpha</taxon>
        <taxon>Rhabditoidea</taxon>
        <taxon>Rhabditidae</taxon>
        <taxon>Diploscapter</taxon>
    </lineage>
</organism>
<proteinExistence type="inferred from homology"/>
<evidence type="ECO:0000256" key="1">
    <source>
        <dbReference type="ARBA" id="ARBA00004447"/>
    </source>
</evidence>
<protein>
    <recommendedName>
        <fullName evidence="12">Fucosyltransferase</fullName>
        <ecNumber evidence="12">2.4.1.-</ecNumber>
    </recommendedName>
</protein>
<evidence type="ECO:0000256" key="9">
    <source>
        <dbReference type="ARBA" id="ARBA00023034"/>
    </source>
</evidence>
<dbReference type="Gene3D" id="3.40.50.11660">
    <property type="entry name" value="Glycosyl transferase family 10, C-terminal domain"/>
    <property type="match status" value="1"/>
</dbReference>
<evidence type="ECO:0000259" key="14">
    <source>
        <dbReference type="Pfam" id="PF17039"/>
    </source>
</evidence>
<dbReference type="SUPFAM" id="SSF53756">
    <property type="entry name" value="UDP-Glycosyltransferase/glycogen phosphorylase"/>
    <property type="match status" value="1"/>
</dbReference>
<dbReference type="STRING" id="2018661.A0A2A2J5P1"/>
<evidence type="ECO:0000256" key="12">
    <source>
        <dbReference type="RuleBase" id="RU003832"/>
    </source>
</evidence>
<feature type="domain" description="Fucosyltransferase C-terminal" evidence="13">
    <location>
        <begin position="189"/>
        <end position="366"/>
    </location>
</feature>
<evidence type="ECO:0000256" key="8">
    <source>
        <dbReference type="ARBA" id="ARBA00022989"/>
    </source>
</evidence>
<dbReference type="GO" id="GO:0008417">
    <property type="term" value="F:fucosyltransferase activity"/>
    <property type="evidence" value="ECO:0007669"/>
    <property type="project" value="InterPro"/>
</dbReference>